<dbReference type="Proteomes" id="UP000178892">
    <property type="component" value="Unassembled WGS sequence"/>
</dbReference>
<comment type="caution">
    <text evidence="1">The sequence shown here is derived from an EMBL/GenBank/DDBJ whole genome shotgun (WGS) entry which is preliminary data.</text>
</comment>
<dbReference type="EMBL" id="MFEL01000018">
    <property type="protein sequence ID" value="OGE80776.1"/>
    <property type="molecule type" value="Genomic_DNA"/>
</dbReference>
<proteinExistence type="predicted"/>
<dbReference type="STRING" id="1817825.A2720_04415"/>
<gene>
    <name evidence="1" type="ORF">A2720_04415</name>
</gene>
<evidence type="ECO:0000313" key="1">
    <source>
        <dbReference type="EMBL" id="OGE80776.1"/>
    </source>
</evidence>
<name>A0A1F5NSX7_9BACT</name>
<evidence type="ECO:0000313" key="2">
    <source>
        <dbReference type="Proteomes" id="UP000178892"/>
    </source>
</evidence>
<accession>A0A1F5NSX7</accession>
<organism evidence="1 2">
    <name type="scientific">Candidatus Doudnabacteria bacterium RIFCSPHIGHO2_01_FULL_46_24</name>
    <dbReference type="NCBI Taxonomy" id="1817825"/>
    <lineage>
        <taxon>Bacteria</taxon>
        <taxon>Candidatus Doudnaibacteriota</taxon>
    </lineage>
</organism>
<reference evidence="1 2" key="1">
    <citation type="journal article" date="2016" name="Nat. Commun.">
        <title>Thousands of microbial genomes shed light on interconnected biogeochemical processes in an aquifer system.</title>
        <authorList>
            <person name="Anantharaman K."/>
            <person name="Brown C.T."/>
            <person name="Hug L.A."/>
            <person name="Sharon I."/>
            <person name="Castelle C.J."/>
            <person name="Probst A.J."/>
            <person name="Thomas B.C."/>
            <person name="Singh A."/>
            <person name="Wilkins M.J."/>
            <person name="Karaoz U."/>
            <person name="Brodie E.L."/>
            <person name="Williams K.H."/>
            <person name="Hubbard S.S."/>
            <person name="Banfield J.F."/>
        </authorList>
    </citation>
    <scope>NUCLEOTIDE SEQUENCE [LARGE SCALE GENOMIC DNA]</scope>
</reference>
<dbReference type="AlphaFoldDB" id="A0A1F5NSX7"/>
<sequence>MPEARRFEPNNRDLEIEQLKRDLSSFGIQLEAATEQSETNYEQMSPDEIITRLVEQGAEFGPDLRKALKRALAGLGGAMVNVSNKSIRVLL</sequence>
<protein>
    <submittedName>
        <fullName evidence="1">Uncharacterized protein</fullName>
    </submittedName>
</protein>